<dbReference type="RefSeq" id="WP_016148353.1">
    <property type="nucleotide sequence ID" value="NZ_CABKSA010000002.1"/>
</dbReference>
<sequence>MSKGRKKSTPHETIRLSGRNVYTDKRKRTIYYDRLTKQGYLIHKQNENRMLFFQNRFVIILFAAILCAGTFLSWTQAVLAGVITAVLVEVYFRMSYLKKLEVAEDVDFERRVSSLQYIIDNKSRSKVIALAVLYLLFAVLIVLNAYMEQYSMGLNVLSGLLAVVGLYCSILHMVALSKMK</sequence>
<dbReference type="EMBL" id="NFKK01000001">
    <property type="protein sequence ID" value="OUP54381.1"/>
    <property type="molecule type" value="Genomic_DNA"/>
</dbReference>
<protein>
    <recommendedName>
        <fullName evidence="4">DUF3278 domain-containing protein</fullName>
    </recommendedName>
</protein>
<reference evidence="3" key="1">
    <citation type="submission" date="2017-04" db="EMBL/GenBank/DDBJ databases">
        <title>Function of individual gut microbiota members based on whole genome sequencing of pure cultures obtained from chicken caecum.</title>
        <authorList>
            <person name="Medvecky M."/>
            <person name="Cejkova D."/>
            <person name="Polansky O."/>
            <person name="Karasova D."/>
            <person name="Kubasova T."/>
            <person name="Cizek A."/>
            <person name="Rychlik I."/>
        </authorList>
    </citation>
    <scope>NUCLEOTIDE SEQUENCE [LARGE SCALE GENOMIC DNA]</scope>
    <source>
        <strain evidence="3">An180</strain>
    </source>
</reference>
<dbReference type="Proteomes" id="UP000195897">
    <property type="component" value="Unassembled WGS sequence"/>
</dbReference>
<gene>
    <name evidence="2" type="ORF">B5F17_00345</name>
</gene>
<accession>A0A1Y4LHN4</accession>
<evidence type="ECO:0000256" key="1">
    <source>
        <dbReference type="SAM" id="Phobius"/>
    </source>
</evidence>
<dbReference type="AlphaFoldDB" id="A0A1Y4LHN4"/>
<proteinExistence type="predicted"/>
<keyword evidence="1" id="KW-1133">Transmembrane helix</keyword>
<feature type="transmembrane region" description="Helical" evidence="1">
    <location>
        <begin position="51"/>
        <end position="71"/>
    </location>
</feature>
<name>A0A1Y4LHN4_9FIRM</name>
<evidence type="ECO:0000313" key="3">
    <source>
        <dbReference type="Proteomes" id="UP000195897"/>
    </source>
</evidence>
<feature type="transmembrane region" description="Helical" evidence="1">
    <location>
        <begin position="127"/>
        <end position="147"/>
    </location>
</feature>
<keyword evidence="1" id="KW-0472">Membrane</keyword>
<evidence type="ECO:0008006" key="4">
    <source>
        <dbReference type="Google" id="ProtNLM"/>
    </source>
</evidence>
<comment type="caution">
    <text evidence="2">The sequence shown here is derived from an EMBL/GenBank/DDBJ whole genome shotgun (WGS) entry which is preliminary data.</text>
</comment>
<evidence type="ECO:0000313" key="2">
    <source>
        <dbReference type="EMBL" id="OUP54381.1"/>
    </source>
</evidence>
<organism evidence="2 3">
    <name type="scientific">Butyricicoccus pullicaecorum</name>
    <dbReference type="NCBI Taxonomy" id="501571"/>
    <lineage>
        <taxon>Bacteria</taxon>
        <taxon>Bacillati</taxon>
        <taxon>Bacillota</taxon>
        <taxon>Clostridia</taxon>
        <taxon>Eubacteriales</taxon>
        <taxon>Butyricicoccaceae</taxon>
        <taxon>Butyricicoccus</taxon>
    </lineage>
</organism>
<feature type="transmembrane region" description="Helical" evidence="1">
    <location>
        <begin position="153"/>
        <end position="176"/>
    </location>
</feature>
<keyword evidence="1" id="KW-0812">Transmembrane</keyword>